<dbReference type="EMBL" id="BARS01006376">
    <property type="protein sequence ID" value="GAF68198.1"/>
    <property type="molecule type" value="Genomic_DNA"/>
</dbReference>
<sequence>MTEETTKPEAKQELGGRVDSVVMRRVVCAACLSKCGNHIVLGPRHWDSLMRTAAALMSEPDGTSIKWTGGAQGFVDQHRNYISRKEAWKVAKSAGQIVRRCGGDDMYGGYLFSENLY</sequence>
<proteinExistence type="predicted"/>
<dbReference type="AlphaFoldDB" id="X0RHE9"/>
<dbReference type="InterPro" id="IPR058630">
    <property type="entry name" value="T4_Y16D"/>
</dbReference>
<protein>
    <submittedName>
        <fullName evidence="1">Uncharacterized protein</fullName>
    </submittedName>
</protein>
<reference evidence="1" key="1">
    <citation type="journal article" date="2014" name="Front. Microbiol.">
        <title>High frequency of phylogenetically diverse reductive dehalogenase-homologous genes in deep subseafloor sedimentary metagenomes.</title>
        <authorList>
            <person name="Kawai M."/>
            <person name="Futagami T."/>
            <person name="Toyoda A."/>
            <person name="Takaki Y."/>
            <person name="Nishi S."/>
            <person name="Hori S."/>
            <person name="Arai W."/>
            <person name="Tsubouchi T."/>
            <person name="Morono Y."/>
            <person name="Uchiyama I."/>
            <person name="Ito T."/>
            <person name="Fujiyama A."/>
            <person name="Inagaki F."/>
            <person name="Takami H."/>
        </authorList>
    </citation>
    <scope>NUCLEOTIDE SEQUENCE</scope>
    <source>
        <strain evidence="1">Expedition CK06-06</strain>
    </source>
</reference>
<accession>X0RHE9</accession>
<organism evidence="1">
    <name type="scientific">marine sediment metagenome</name>
    <dbReference type="NCBI Taxonomy" id="412755"/>
    <lineage>
        <taxon>unclassified sequences</taxon>
        <taxon>metagenomes</taxon>
        <taxon>ecological metagenomes</taxon>
    </lineage>
</organism>
<dbReference type="Pfam" id="PF26092">
    <property type="entry name" value="T4_Y16D"/>
    <property type="match status" value="1"/>
</dbReference>
<comment type="caution">
    <text evidence="1">The sequence shown here is derived from an EMBL/GenBank/DDBJ whole genome shotgun (WGS) entry which is preliminary data.</text>
</comment>
<gene>
    <name evidence="1" type="ORF">S01H1_12421</name>
</gene>
<evidence type="ECO:0000313" key="1">
    <source>
        <dbReference type="EMBL" id="GAF68198.1"/>
    </source>
</evidence>
<name>X0RHE9_9ZZZZ</name>